<dbReference type="EMBL" id="NBSK02000008">
    <property type="protein sequence ID" value="KAJ0192694.1"/>
    <property type="molecule type" value="Genomic_DNA"/>
</dbReference>
<evidence type="ECO:0000313" key="2">
    <source>
        <dbReference type="EMBL" id="KAJ0192694.1"/>
    </source>
</evidence>
<evidence type="ECO:0000256" key="1">
    <source>
        <dbReference type="SAM" id="MobiDB-lite"/>
    </source>
</evidence>
<dbReference type="Proteomes" id="UP000235145">
    <property type="component" value="Unassembled WGS sequence"/>
</dbReference>
<feature type="compositionally biased region" description="Gly residues" evidence="1">
    <location>
        <begin position="33"/>
        <end position="61"/>
    </location>
</feature>
<feature type="region of interest" description="Disordered" evidence="1">
    <location>
        <begin position="1"/>
        <end position="80"/>
    </location>
</feature>
<dbReference type="AlphaFoldDB" id="A0A9R1WZD9"/>
<reference evidence="2 3" key="1">
    <citation type="journal article" date="2017" name="Nat. Commun.">
        <title>Genome assembly with in vitro proximity ligation data and whole-genome triplication in lettuce.</title>
        <authorList>
            <person name="Reyes-Chin-Wo S."/>
            <person name="Wang Z."/>
            <person name="Yang X."/>
            <person name="Kozik A."/>
            <person name="Arikit S."/>
            <person name="Song C."/>
            <person name="Xia L."/>
            <person name="Froenicke L."/>
            <person name="Lavelle D.O."/>
            <person name="Truco M.J."/>
            <person name="Xia R."/>
            <person name="Zhu S."/>
            <person name="Xu C."/>
            <person name="Xu H."/>
            <person name="Xu X."/>
            <person name="Cox K."/>
            <person name="Korf I."/>
            <person name="Meyers B.C."/>
            <person name="Michelmore R.W."/>
        </authorList>
    </citation>
    <scope>NUCLEOTIDE SEQUENCE [LARGE SCALE GENOMIC DNA]</scope>
    <source>
        <strain evidence="3">cv. Salinas</strain>
        <tissue evidence="2">Seedlings</tissue>
    </source>
</reference>
<accession>A0A9R1WZD9</accession>
<sequence>MGRARLDPDIGHWTKGGVRGSRGGAVGNIVGAMGNGGGAVGKRGGKGSKSGGTSSGRGGKTSAGVDEVEGGGVAEVENEDDTIPEKYLVHLWKEMQDLKVSHYSIEEIKNNLNLTDSHMKQLNDSNDTIEQVLLMSMEEEDPP</sequence>
<gene>
    <name evidence="2" type="ORF">LSAT_V11C800426530</name>
</gene>
<evidence type="ECO:0000313" key="3">
    <source>
        <dbReference type="Proteomes" id="UP000235145"/>
    </source>
</evidence>
<feature type="compositionally biased region" description="Basic and acidic residues" evidence="1">
    <location>
        <begin position="1"/>
        <end position="12"/>
    </location>
</feature>
<keyword evidence="3" id="KW-1185">Reference proteome</keyword>
<organism evidence="2 3">
    <name type="scientific">Lactuca sativa</name>
    <name type="common">Garden lettuce</name>
    <dbReference type="NCBI Taxonomy" id="4236"/>
    <lineage>
        <taxon>Eukaryota</taxon>
        <taxon>Viridiplantae</taxon>
        <taxon>Streptophyta</taxon>
        <taxon>Embryophyta</taxon>
        <taxon>Tracheophyta</taxon>
        <taxon>Spermatophyta</taxon>
        <taxon>Magnoliopsida</taxon>
        <taxon>eudicotyledons</taxon>
        <taxon>Gunneridae</taxon>
        <taxon>Pentapetalae</taxon>
        <taxon>asterids</taxon>
        <taxon>campanulids</taxon>
        <taxon>Asterales</taxon>
        <taxon>Asteraceae</taxon>
        <taxon>Cichorioideae</taxon>
        <taxon>Cichorieae</taxon>
        <taxon>Lactucinae</taxon>
        <taxon>Lactuca</taxon>
    </lineage>
</organism>
<name>A0A9R1WZD9_LACSA</name>
<protein>
    <submittedName>
        <fullName evidence="2">Uncharacterized protein</fullName>
    </submittedName>
</protein>
<comment type="caution">
    <text evidence="2">The sequence shown here is derived from an EMBL/GenBank/DDBJ whole genome shotgun (WGS) entry which is preliminary data.</text>
</comment>
<proteinExistence type="predicted"/>
<feature type="compositionally biased region" description="Gly residues" evidence="1">
    <location>
        <begin position="17"/>
        <end position="26"/>
    </location>
</feature>